<protein>
    <submittedName>
        <fullName evidence="1">Uncharacterized protein</fullName>
    </submittedName>
</protein>
<proteinExistence type="predicted"/>
<dbReference type="Proteomes" id="UP000828941">
    <property type="component" value="Chromosome 12"/>
</dbReference>
<sequence length="520" mass="58397">MRYFTIEIANAFRNFSTKSSPKKPSWFYKKQNAKGKPKEKKQSKPKIEWTDEQKSVFSAIAEGKSVFITGSAGTGKTLLLQGVIKELRKMYKPSKVSVTASTGIAAFALKGQTLHSFAGIGISSDNRQEKLHRILDNKRACRRWINVEALVIDEISMIDAELFDDIDYIARNIREVDAIWGGIQLVVSGDFFQLPPVPDKRNRKSGVMYAFEADCWDESFDLQVELTKIFRQLDCRLIKLLQGIRTGETDPQDLKLLEECCLERDYDPSAVKLFPLNGDVTKVNEERLQSLQKDVVVYKAVDTGPWKSQLSLGMAPGEISICEGARVMLVKNLNTWKGLVNGATGTVVGFSESEDTNDIFPNKLLPIVQFDSGTTVLIKPQLWHVMDGDVVVAERKQIPLILAWALSIHKCQGMTLEKVYSDLSRAFGFGMVYVALSRVRSLEGLHLSGFDSSKIKADPKVQEFYKNFASRQKKEHLDDSCNKREDCTDSIIGVAEKLSPAGPKQWFSLSQFLSTLLKRS</sequence>
<comment type="caution">
    <text evidence="1">The sequence shown here is derived from an EMBL/GenBank/DDBJ whole genome shotgun (WGS) entry which is preliminary data.</text>
</comment>
<evidence type="ECO:0000313" key="1">
    <source>
        <dbReference type="EMBL" id="KAI4306041.1"/>
    </source>
</evidence>
<evidence type="ECO:0000313" key="2">
    <source>
        <dbReference type="Proteomes" id="UP000828941"/>
    </source>
</evidence>
<name>A0ACB9L8G5_BAUVA</name>
<gene>
    <name evidence="1" type="ORF">L6164_029354</name>
</gene>
<dbReference type="EMBL" id="CM039437">
    <property type="protein sequence ID" value="KAI4306041.1"/>
    <property type="molecule type" value="Genomic_DNA"/>
</dbReference>
<keyword evidence="2" id="KW-1185">Reference proteome</keyword>
<accession>A0ACB9L8G5</accession>
<organism evidence="1 2">
    <name type="scientific">Bauhinia variegata</name>
    <name type="common">Purple orchid tree</name>
    <name type="synonym">Phanera variegata</name>
    <dbReference type="NCBI Taxonomy" id="167791"/>
    <lineage>
        <taxon>Eukaryota</taxon>
        <taxon>Viridiplantae</taxon>
        <taxon>Streptophyta</taxon>
        <taxon>Embryophyta</taxon>
        <taxon>Tracheophyta</taxon>
        <taxon>Spermatophyta</taxon>
        <taxon>Magnoliopsida</taxon>
        <taxon>eudicotyledons</taxon>
        <taxon>Gunneridae</taxon>
        <taxon>Pentapetalae</taxon>
        <taxon>rosids</taxon>
        <taxon>fabids</taxon>
        <taxon>Fabales</taxon>
        <taxon>Fabaceae</taxon>
        <taxon>Cercidoideae</taxon>
        <taxon>Cercideae</taxon>
        <taxon>Bauhiniinae</taxon>
        <taxon>Bauhinia</taxon>
    </lineage>
</organism>
<reference evidence="1 2" key="1">
    <citation type="journal article" date="2022" name="DNA Res.">
        <title>Chromosomal-level genome assembly of the orchid tree Bauhinia variegata (Leguminosae; Cercidoideae) supports the allotetraploid origin hypothesis of Bauhinia.</title>
        <authorList>
            <person name="Zhong Y."/>
            <person name="Chen Y."/>
            <person name="Zheng D."/>
            <person name="Pang J."/>
            <person name="Liu Y."/>
            <person name="Luo S."/>
            <person name="Meng S."/>
            <person name="Qian L."/>
            <person name="Wei D."/>
            <person name="Dai S."/>
            <person name="Zhou R."/>
        </authorList>
    </citation>
    <scope>NUCLEOTIDE SEQUENCE [LARGE SCALE GENOMIC DNA]</scope>
    <source>
        <strain evidence="1">BV-YZ2020</strain>
    </source>
</reference>